<evidence type="ECO:0000259" key="3">
    <source>
        <dbReference type="PROSITE" id="PS51263"/>
    </source>
</evidence>
<proteinExistence type="inferred from homology"/>
<reference evidence="5" key="2">
    <citation type="submission" date="2025-08" db="UniProtKB">
        <authorList>
            <consortium name="RefSeq"/>
        </authorList>
    </citation>
    <scope>IDENTIFICATION</scope>
    <source>
        <strain evidence="5">S238N-H82</strain>
        <tissue evidence="5">Testes</tissue>
    </source>
</reference>
<accession>A0A9J7M926</accession>
<keyword evidence="2" id="KW-0009">Actin-binding</keyword>
<dbReference type="PANTHER" id="PTHR11913">
    <property type="entry name" value="COFILIN-RELATED"/>
    <property type="match status" value="1"/>
</dbReference>
<dbReference type="SMART" id="SM00102">
    <property type="entry name" value="ADF"/>
    <property type="match status" value="1"/>
</dbReference>
<evidence type="ECO:0000256" key="2">
    <source>
        <dbReference type="ARBA" id="ARBA00023203"/>
    </source>
</evidence>
<dbReference type="AlphaFoldDB" id="A0A9J7M926"/>
<dbReference type="InterPro" id="IPR002108">
    <property type="entry name" value="ADF-H"/>
</dbReference>
<evidence type="ECO:0000313" key="5">
    <source>
        <dbReference type="RefSeq" id="XP_035696807.1"/>
    </source>
</evidence>
<evidence type="ECO:0000256" key="1">
    <source>
        <dbReference type="ARBA" id="ARBA00006844"/>
    </source>
</evidence>
<keyword evidence="4" id="KW-1185">Reference proteome</keyword>
<dbReference type="GeneID" id="118430205"/>
<dbReference type="InterPro" id="IPR017904">
    <property type="entry name" value="ADF/Cofilin"/>
</dbReference>
<comment type="similarity">
    <text evidence="1">Belongs to the actin-binding proteins ADF family.</text>
</comment>
<dbReference type="SUPFAM" id="SSF55753">
    <property type="entry name" value="Actin depolymerizing proteins"/>
    <property type="match status" value="1"/>
</dbReference>
<dbReference type="GO" id="GO:0015629">
    <property type="term" value="C:actin cytoskeleton"/>
    <property type="evidence" value="ECO:0007669"/>
    <property type="project" value="InterPro"/>
</dbReference>
<dbReference type="GO" id="GO:0003779">
    <property type="term" value="F:actin binding"/>
    <property type="evidence" value="ECO:0007669"/>
    <property type="project" value="UniProtKB-KW"/>
</dbReference>
<dbReference type="Gene3D" id="3.40.20.10">
    <property type="entry name" value="Severin"/>
    <property type="match status" value="1"/>
</dbReference>
<protein>
    <submittedName>
        <fullName evidence="5">Cofilin-like</fullName>
    </submittedName>
</protein>
<name>A0A9J7M926_BRAFL</name>
<dbReference type="InterPro" id="IPR029006">
    <property type="entry name" value="ADF-H/Gelsolin-like_dom_sf"/>
</dbReference>
<sequence length="140" mass="15892">MASGIKVTDEVVAAFDEVKQKHTYKYVTFRVSNCETKIIVENKVKVRLLGAHTYTSSTLHEKLSAPQICTEYASKLGIRVFNFFVFFTRCPDTIKIKAKMLHSSSSDALKKKCPATPIQANDRDELNFDEVRDKILKTSQ</sequence>
<dbReference type="OMA" id="CTEYASK"/>
<dbReference type="OrthoDB" id="10249245at2759"/>
<dbReference type="Proteomes" id="UP000001554">
    <property type="component" value="Chromosome 14"/>
</dbReference>
<feature type="domain" description="ADF-H" evidence="3">
    <location>
        <begin position="4"/>
        <end position="136"/>
    </location>
</feature>
<dbReference type="GO" id="GO:0030042">
    <property type="term" value="P:actin filament depolymerization"/>
    <property type="evidence" value="ECO:0007669"/>
    <property type="project" value="InterPro"/>
</dbReference>
<dbReference type="KEGG" id="bfo:118430205"/>
<gene>
    <name evidence="5" type="primary">LOC118430205</name>
</gene>
<reference evidence="4" key="1">
    <citation type="journal article" date="2020" name="Nat. Ecol. Evol.">
        <title>Deeply conserved synteny resolves early events in vertebrate evolution.</title>
        <authorList>
            <person name="Simakov O."/>
            <person name="Marletaz F."/>
            <person name="Yue J.X."/>
            <person name="O'Connell B."/>
            <person name="Jenkins J."/>
            <person name="Brandt A."/>
            <person name="Calef R."/>
            <person name="Tung C.H."/>
            <person name="Huang T.K."/>
            <person name="Schmutz J."/>
            <person name="Satoh N."/>
            <person name="Yu J.K."/>
            <person name="Putnam N.H."/>
            <person name="Green R.E."/>
            <person name="Rokhsar D.S."/>
        </authorList>
    </citation>
    <scope>NUCLEOTIDE SEQUENCE [LARGE SCALE GENOMIC DNA]</scope>
    <source>
        <strain evidence="4">S238N-H82</strain>
    </source>
</reference>
<evidence type="ECO:0000313" key="4">
    <source>
        <dbReference type="Proteomes" id="UP000001554"/>
    </source>
</evidence>
<dbReference type="PROSITE" id="PS51263">
    <property type="entry name" value="ADF_H"/>
    <property type="match status" value="1"/>
</dbReference>
<dbReference type="Pfam" id="PF00241">
    <property type="entry name" value="Cofilin_ADF"/>
    <property type="match status" value="1"/>
</dbReference>
<organism evidence="4 5">
    <name type="scientific">Branchiostoma floridae</name>
    <name type="common">Florida lancelet</name>
    <name type="synonym">Amphioxus</name>
    <dbReference type="NCBI Taxonomy" id="7739"/>
    <lineage>
        <taxon>Eukaryota</taxon>
        <taxon>Metazoa</taxon>
        <taxon>Chordata</taxon>
        <taxon>Cephalochordata</taxon>
        <taxon>Leptocardii</taxon>
        <taxon>Amphioxiformes</taxon>
        <taxon>Branchiostomatidae</taxon>
        <taxon>Branchiostoma</taxon>
    </lineage>
</organism>
<dbReference type="RefSeq" id="XP_035696807.1">
    <property type="nucleotide sequence ID" value="XM_035840914.1"/>
</dbReference>